<organism evidence="1 2">
    <name type="scientific">Neogobius melanostomus</name>
    <name type="common">round goby</name>
    <dbReference type="NCBI Taxonomy" id="47308"/>
    <lineage>
        <taxon>Eukaryota</taxon>
        <taxon>Metazoa</taxon>
        <taxon>Chordata</taxon>
        <taxon>Craniata</taxon>
        <taxon>Vertebrata</taxon>
        <taxon>Euteleostomi</taxon>
        <taxon>Actinopterygii</taxon>
        <taxon>Neopterygii</taxon>
        <taxon>Teleostei</taxon>
        <taxon>Neoteleostei</taxon>
        <taxon>Acanthomorphata</taxon>
        <taxon>Gobiaria</taxon>
        <taxon>Gobiiformes</taxon>
        <taxon>Gobioidei</taxon>
        <taxon>Gobiidae</taxon>
        <taxon>Benthophilinae</taxon>
        <taxon>Neogobiini</taxon>
        <taxon>Neogobius</taxon>
    </lineage>
</organism>
<accession>A0A8C6TYF6</accession>
<dbReference type="Proteomes" id="UP000694523">
    <property type="component" value="Unplaced"/>
</dbReference>
<dbReference type="Ensembl" id="ENSNMLT00000030826.1">
    <property type="protein sequence ID" value="ENSNMLP00000027593.1"/>
    <property type="gene ID" value="ENSNMLG00000017587.1"/>
</dbReference>
<keyword evidence="2" id="KW-1185">Reference proteome</keyword>
<evidence type="ECO:0000313" key="1">
    <source>
        <dbReference type="Ensembl" id="ENSNMLP00000027593.1"/>
    </source>
</evidence>
<reference evidence="1" key="1">
    <citation type="submission" date="2025-08" db="UniProtKB">
        <authorList>
            <consortium name="Ensembl"/>
        </authorList>
    </citation>
    <scope>IDENTIFICATION</scope>
</reference>
<name>A0A8C6TYF6_9GOBI</name>
<proteinExistence type="predicted"/>
<evidence type="ECO:0000313" key="2">
    <source>
        <dbReference type="Proteomes" id="UP000694523"/>
    </source>
</evidence>
<dbReference type="AlphaFoldDB" id="A0A8C6TYF6"/>
<protein>
    <submittedName>
        <fullName evidence="1">Uncharacterized protein</fullName>
    </submittedName>
</protein>
<sequence>LKASRLRFTACRREDQQRDKSRVTLHKLYPRWRDLRDRLGFTMDTELAEMLMDR</sequence>
<reference evidence="1" key="2">
    <citation type="submission" date="2025-09" db="UniProtKB">
        <authorList>
            <consortium name="Ensembl"/>
        </authorList>
    </citation>
    <scope>IDENTIFICATION</scope>
</reference>